<dbReference type="EMBL" id="PDDY01000001">
    <property type="protein sequence ID" value="PEH41248.1"/>
    <property type="molecule type" value="Genomic_DNA"/>
</dbReference>
<comment type="caution">
    <text evidence="6">The sequence shown here is derived from an EMBL/GenBank/DDBJ whole genome shotgun (WGS) entry which is preliminary data.</text>
</comment>
<dbReference type="Pfam" id="PF00126">
    <property type="entry name" value="HTH_1"/>
    <property type="match status" value="1"/>
</dbReference>
<evidence type="ECO:0000259" key="5">
    <source>
        <dbReference type="PROSITE" id="PS50931"/>
    </source>
</evidence>
<dbReference type="RefSeq" id="WP_096752246.1">
    <property type="nucleotide sequence ID" value="NZ_CADEPO010000007.1"/>
</dbReference>
<dbReference type="SUPFAM" id="SSF53850">
    <property type="entry name" value="Periplasmic binding protein-like II"/>
    <property type="match status" value="1"/>
</dbReference>
<dbReference type="InterPro" id="IPR050176">
    <property type="entry name" value="LTTR"/>
</dbReference>
<evidence type="ECO:0000313" key="7">
    <source>
        <dbReference type="Proteomes" id="UP000220629"/>
    </source>
</evidence>
<dbReference type="AlphaFoldDB" id="A0A2A7SCI9"/>
<dbReference type="InterPro" id="IPR017685">
    <property type="entry name" value="ArgP"/>
</dbReference>
<evidence type="ECO:0000256" key="4">
    <source>
        <dbReference type="ARBA" id="ARBA00023163"/>
    </source>
</evidence>
<dbReference type="PANTHER" id="PTHR30579:SF2">
    <property type="entry name" value="HTH-TYPE TRANSCRIPTIONAL REGULATOR ARGP"/>
    <property type="match status" value="1"/>
</dbReference>
<comment type="similarity">
    <text evidence="1">Belongs to the LysR transcriptional regulatory family.</text>
</comment>
<dbReference type="Gene3D" id="1.10.10.10">
    <property type="entry name" value="Winged helix-like DNA-binding domain superfamily/Winged helix DNA-binding domain"/>
    <property type="match status" value="1"/>
</dbReference>
<keyword evidence="3" id="KW-0238">DNA-binding</keyword>
<evidence type="ECO:0000313" key="6">
    <source>
        <dbReference type="EMBL" id="PEH41248.1"/>
    </source>
</evidence>
<dbReference type="InterPro" id="IPR005119">
    <property type="entry name" value="LysR_subst-bd"/>
</dbReference>
<dbReference type="NCBIfam" id="NF002964">
    <property type="entry name" value="PRK03635.1"/>
    <property type="match status" value="1"/>
</dbReference>
<keyword evidence="2" id="KW-0805">Transcription regulation</keyword>
<dbReference type="InterPro" id="IPR036390">
    <property type="entry name" value="WH_DNA-bd_sf"/>
</dbReference>
<reference evidence="7" key="1">
    <citation type="submission" date="2017-09" db="EMBL/GenBank/DDBJ databases">
        <title>FDA dAtabase for Regulatory Grade micrObial Sequences (FDA-ARGOS): Supporting development and validation of Infectious Disease Dx tests.</title>
        <authorList>
            <person name="Minogue T."/>
            <person name="Wolcott M."/>
            <person name="Wasieloski L."/>
            <person name="Aguilar W."/>
            <person name="Moore D."/>
            <person name="Tallon L."/>
            <person name="Sadzewicz L."/>
            <person name="Ott S."/>
            <person name="Zhao X."/>
            <person name="Nagaraj S."/>
            <person name="Vavikolanu K."/>
            <person name="Aluvathingal J."/>
            <person name="Nadendla S."/>
            <person name="Sichtig H."/>
        </authorList>
    </citation>
    <scope>NUCLEOTIDE SEQUENCE [LARGE SCALE GENOMIC DNA]</scope>
    <source>
        <strain evidence="7">FDAARGOS_390</strain>
    </source>
</reference>
<feature type="domain" description="HTH lysR-type" evidence="5">
    <location>
        <begin position="2"/>
        <end position="58"/>
    </location>
</feature>
<evidence type="ECO:0000256" key="1">
    <source>
        <dbReference type="ARBA" id="ARBA00009437"/>
    </source>
</evidence>
<dbReference type="Gene3D" id="3.40.190.290">
    <property type="match status" value="1"/>
</dbReference>
<gene>
    <name evidence="6" type="ORF">CRM94_03210</name>
</gene>
<dbReference type="NCBIfam" id="NF009888">
    <property type="entry name" value="PRK13348.1"/>
    <property type="match status" value="1"/>
</dbReference>
<dbReference type="PROSITE" id="PS50931">
    <property type="entry name" value="HTH_LYSR"/>
    <property type="match status" value="1"/>
</dbReference>
<dbReference type="Proteomes" id="UP000220629">
    <property type="component" value="Unassembled WGS sequence"/>
</dbReference>
<sequence length="296" mass="33093">MLDYALLEALAAVIRHGSFERAARDLNVSPSAVSQRVKLLEERVGSVLVKRGQPCVATTSGALLCRHTERVQLLEAELSGRVPHLPGSVGAWPTLRVAVNDDSVATWFIDAVGPFCAESNTLLDLVIDDQDYTAERIRDGSVQGAITAQAEPIQGCRSTRLGRIRYHAVCSPDFHARYFSDGLTREALRCAPCVMFSPKDSLQMRFIRRAVRTDLDPPKHWIPHVAGYLRACETGLGWGMCPDRMIERQVAAGEMIDLSEGRSIDIELYWQSWRLSIDWLDEFSRALKTQAARWLD</sequence>
<dbReference type="SUPFAM" id="SSF46785">
    <property type="entry name" value="Winged helix' DNA-binding domain"/>
    <property type="match status" value="1"/>
</dbReference>
<protein>
    <submittedName>
        <fullName evidence="6">LysR family transcriptional regulator ArgP</fullName>
    </submittedName>
</protein>
<proteinExistence type="inferred from homology"/>
<dbReference type="InterPro" id="IPR000847">
    <property type="entry name" value="LysR_HTH_N"/>
</dbReference>
<evidence type="ECO:0000256" key="3">
    <source>
        <dbReference type="ARBA" id="ARBA00023125"/>
    </source>
</evidence>
<dbReference type="GO" id="GO:0003677">
    <property type="term" value="F:DNA binding"/>
    <property type="evidence" value="ECO:0007669"/>
    <property type="project" value="UniProtKB-KW"/>
</dbReference>
<keyword evidence="4" id="KW-0804">Transcription</keyword>
<organism evidence="6 7">
    <name type="scientific">Burkholderia gladioli</name>
    <name type="common">Pseudomonas marginata</name>
    <name type="synonym">Phytomonas marginata</name>
    <dbReference type="NCBI Taxonomy" id="28095"/>
    <lineage>
        <taxon>Bacteria</taxon>
        <taxon>Pseudomonadati</taxon>
        <taxon>Pseudomonadota</taxon>
        <taxon>Betaproteobacteria</taxon>
        <taxon>Burkholderiales</taxon>
        <taxon>Burkholderiaceae</taxon>
        <taxon>Burkholderia</taxon>
    </lineage>
</organism>
<dbReference type="InterPro" id="IPR036388">
    <property type="entry name" value="WH-like_DNA-bd_sf"/>
</dbReference>
<evidence type="ECO:0000256" key="2">
    <source>
        <dbReference type="ARBA" id="ARBA00023015"/>
    </source>
</evidence>
<dbReference type="NCBIfam" id="TIGR03298">
    <property type="entry name" value="argP"/>
    <property type="match status" value="1"/>
</dbReference>
<dbReference type="GO" id="GO:0003700">
    <property type="term" value="F:DNA-binding transcription factor activity"/>
    <property type="evidence" value="ECO:0007669"/>
    <property type="project" value="InterPro"/>
</dbReference>
<dbReference type="Pfam" id="PF03466">
    <property type="entry name" value="LysR_substrate"/>
    <property type="match status" value="1"/>
</dbReference>
<dbReference type="PANTHER" id="PTHR30579">
    <property type="entry name" value="TRANSCRIPTIONAL REGULATOR"/>
    <property type="match status" value="1"/>
</dbReference>
<accession>A0A2A7SCI9</accession>
<name>A0A2A7SCI9_BURGA</name>